<accession>A0A812QM00</accession>
<feature type="region of interest" description="Disordered" evidence="1">
    <location>
        <begin position="40"/>
        <end position="106"/>
    </location>
</feature>
<evidence type="ECO:0000313" key="3">
    <source>
        <dbReference type="Proteomes" id="UP000604046"/>
    </source>
</evidence>
<sequence>MVIVWSGEEQGAVDLAHPAADIWADDGAFYITDVHGEAAETIVEGWSEEASEEEESEEEGSEEEEETEEEESDEETEETREEEEETQEAEMQREQSEKEATFQRVSIRDQIVRRSAAIAARVAAAIEVVEQGVDMQSFVLVSGPAPESVSERALEDSAELHSSDGQDSHSSSSTSDEVVEDESAQVSGVENSKATLSESRAAAESMLQAVIVAKSAAAKSEEAPSDMESSLGKAAAEKAELAAALSGTWQILKVGEWTDSPHSHIEAIQPLLSKLSLDESMKAAQRSVLTKKPCDRDGFDCTRVLVSTVMDQLDKCFQAKIEELARFLEFGKSQSEAKAAQVAQDAAAREAAELQQKASSKDPASRGKGNQQRQWWLLRCPEGREMKFREWSRSTGATTLQKGLLMQDPEWLAASASPLPESISPLGSACHQAQGT</sequence>
<proteinExistence type="predicted"/>
<dbReference type="EMBL" id="CAJNDS010002254">
    <property type="protein sequence ID" value="CAE7393921.1"/>
    <property type="molecule type" value="Genomic_DNA"/>
</dbReference>
<feature type="region of interest" description="Disordered" evidence="1">
    <location>
        <begin position="416"/>
        <end position="436"/>
    </location>
</feature>
<feature type="compositionally biased region" description="Basic and acidic residues" evidence="1">
    <location>
        <begin position="149"/>
        <end position="167"/>
    </location>
</feature>
<reference evidence="2" key="1">
    <citation type="submission" date="2021-02" db="EMBL/GenBank/DDBJ databases">
        <authorList>
            <person name="Dougan E. K."/>
            <person name="Rhodes N."/>
            <person name="Thang M."/>
            <person name="Chan C."/>
        </authorList>
    </citation>
    <scope>NUCLEOTIDE SEQUENCE</scope>
</reference>
<dbReference type="AlphaFoldDB" id="A0A812QM00"/>
<feature type="compositionally biased region" description="Acidic residues" evidence="1">
    <location>
        <begin position="46"/>
        <end position="88"/>
    </location>
</feature>
<evidence type="ECO:0000313" key="2">
    <source>
        <dbReference type="EMBL" id="CAE7393921.1"/>
    </source>
</evidence>
<feature type="region of interest" description="Disordered" evidence="1">
    <location>
        <begin position="352"/>
        <end position="373"/>
    </location>
</feature>
<keyword evidence="3" id="KW-1185">Reference proteome</keyword>
<gene>
    <name evidence="2" type="ORF">SNAT2548_LOCUS21463</name>
</gene>
<evidence type="ECO:0000256" key="1">
    <source>
        <dbReference type="SAM" id="MobiDB-lite"/>
    </source>
</evidence>
<name>A0A812QM00_9DINO</name>
<feature type="region of interest" description="Disordered" evidence="1">
    <location>
        <begin position="149"/>
        <end position="197"/>
    </location>
</feature>
<organism evidence="2 3">
    <name type="scientific">Symbiodinium natans</name>
    <dbReference type="NCBI Taxonomy" id="878477"/>
    <lineage>
        <taxon>Eukaryota</taxon>
        <taxon>Sar</taxon>
        <taxon>Alveolata</taxon>
        <taxon>Dinophyceae</taxon>
        <taxon>Suessiales</taxon>
        <taxon>Symbiodiniaceae</taxon>
        <taxon>Symbiodinium</taxon>
    </lineage>
</organism>
<dbReference type="Proteomes" id="UP000604046">
    <property type="component" value="Unassembled WGS sequence"/>
</dbReference>
<feature type="compositionally biased region" description="Polar residues" evidence="1">
    <location>
        <begin position="184"/>
        <end position="197"/>
    </location>
</feature>
<protein>
    <submittedName>
        <fullName evidence="2">Uncharacterized protein</fullName>
    </submittedName>
</protein>
<comment type="caution">
    <text evidence="2">The sequence shown here is derived from an EMBL/GenBank/DDBJ whole genome shotgun (WGS) entry which is preliminary data.</text>
</comment>
<feature type="compositionally biased region" description="Basic and acidic residues" evidence="1">
    <location>
        <begin position="90"/>
        <end position="106"/>
    </location>
</feature>
<dbReference type="OrthoDB" id="432132at2759"/>